<evidence type="ECO:0000256" key="8">
    <source>
        <dbReference type="SAM" id="Phobius"/>
    </source>
</evidence>
<keyword evidence="9" id="KW-1185">Reference proteome</keyword>
<dbReference type="GeneID" id="109486124"/>
<feature type="transmembrane region" description="Helical" evidence="8">
    <location>
        <begin position="29"/>
        <end position="50"/>
    </location>
</feature>
<sequence>MTRFKYSHQVPPTMGSPPAQWLPHWETGYLRTACLTLLAIAVIQLVFRFIRALLWKRYMRKVLAPFPGMPAHWLFGHVREVRPDESGFTIVPQWAAKFKYAFPIWIGPFRVVLSLVHPDYIKEIVNSPEPKDRVSYAWLKPWIGDGLLVSEGQKWFRNRRLLTPGFHFDVLKPYVKIFSECTNIMLDRWEDLAPGTPVEMFHYASAMTLDSLMRCALSVRADCQQDGDRSPYIRAVYALTKCVVERGRYPPFHIPLIFHLSPTGFRFREACKTAHDFSDGVIRKRRAELLQQSCEQTDTANSSEEGPAKKRYLDFLDILLQARDEDGRGLSEREIRDEVDTFMFEGHDTTASGVSWIFYNLARHPACQDKCRKEVDAVLQGREEVNWEDLSKLPYTTMCIKESLRMHSPVPGVTRLTTQPHTFPDGRTIPAGVTVNIGVHSLHHNIHVWGDNVMEFDPERFSSENSKGRSSHAFIPFSAGSRNCIGQHFAMNELKVSVALMLQRYRLELDETRPPYRVARLITRTRDGLWLKVYPRGDN</sequence>
<evidence type="ECO:0000256" key="3">
    <source>
        <dbReference type="ARBA" id="ARBA00022723"/>
    </source>
</evidence>
<evidence type="ECO:0000313" key="10">
    <source>
        <dbReference type="RefSeq" id="XP_019645383.1"/>
    </source>
</evidence>
<dbReference type="PROSITE" id="PS00086">
    <property type="entry name" value="CYTOCHROME_P450"/>
    <property type="match status" value="1"/>
</dbReference>
<feature type="binding site" description="axial binding residue" evidence="6">
    <location>
        <position position="484"/>
    </location>
    <ligand>
        <name>heme</name>
        <dbReference type="ChEBI" id="CHEBI:30413"/>
    </ligand>
    <ligandPart>
        <name>Fe</name>
        <dbReference type="ChEBI" id="CHEBI:18248"/>
    </ligandPart>
</feature>
<dbReference type="InterPro" id="IPR017972">
    <property type="entry name" value="Cyt_P450_CS"/>
</dbReference>
<dbReference type="RefSeq" id="XP_019645383.1">
    <property type="nucleotide sequence ID" value="XM_019789824.1"/>
</dbReference>
<evidence type="ECO:0000256" key="4">
    <source>
        <dbReference type="ARBA" id="ARBA00023033"/>
    </source>
</evidence>
<keyword evidence="3 6" id="KW-0479">Metal-binding</keyword>
<dbReference type="GO" id="GO:0012505">
    <property type="term" value="C:endomembrane system"/>
    <property type="evidence" value="ECO:0007669"/>
    <property type="project" value="UniProtKB-SubCell"/>
</dbReference>
<accession>A0A6P5A767</accession>
<dbReference type="PANTHER" id="PTHR24291:SF210">
    <property type="entry name" value="CYTOCHROME P450 FAMILY 4 SUBFAMILY F MEMBER 11"/>
    <property type="match status" value="1"/>
</dbReference>
<evidence type="ECO:0000256" key="2">
    <source>
        <dbReference type="ARBA" id="ARBA00010617"/>
    </source>
</evidence>
<dbReference type="OrthoDB" id="1470350at2759"/>
<evidence type="ECO:0000256" key="6">
    <source>
        <dbReference type="PIRSR" id="PIRSR602401-1"/>
    </source>
</evidence>
<protein>
    <submittedName>
        <fullName evidence="10">Cytochrome P450 4A14-like</fullName>
    </submittedName>
</protein>
<dbReference type="PRINTS" id="PR00385">
    <property type="entry name" value="P450"/>
</dbReference>
<keyword evidence="7" id="KW-0560">Oxidoreductase</keyword>
<dbReference type="PRINTS" id="PR00463">
    <property type="entry name" value="EP450I"/>
</dbReference>
<dbReference type="InterPro" id="IPR050196">
    <property type="entry name" value="Cytochrome_P450_Monoox"/>
</dbReference>
<evidence type="ECO:0000256" key="7">
    <source>
        <dbReference type="RuleBase" id="RU000461"/>
    </source>
</evidence>
<keyword evidence="6 7" id="KW-0408">Iron</keyword>
<organism evidence="9 10">
    <name type="scientific">Branchiostoma belcheri</name>
    <name type="common">Amphioxus</name>
    <dbReference type="NCBI Taxonomy" id="7741"/>
    <lineage>
        <taxon>Eukaryota</taxon>
        <taxon>Metazoa</taxon>
        <taxon>Chordata</taxon>
        <taxon>Cephalochordata</taxon>
        <taxon>Leptocardii</taxon>
        <taxon>Amphioxiformes</taxon>
        <taxon>Branchiostomatidae</taxon>
        <taxon>Branchiostoma</taxon>
    </lineage>
</organism>
<dbReference type="GO" id="GO:0004497">
    <property type="term" value="F:monooxygenase activity"/>
    <property type="evidence" value="ECO:0007669"/>
    <property type="project" value="UniProtKB-KW"/>
</dbReference>
<dbReference type="Gene3D" id="1.10.630.10">
    <property type="entry name" value="Cytochrome P450"/>
    <property type="match status" value="1"/>
</dbReference>
<keyword evidence="4 7" id="KW-0503">Monooxygenase</keyword>
<evidence type="ECO:0000256" key="5">
    <source>
        <dbReference type="ARBA" id="ARBA00023136"/>
    </source>
</evidence>
<keyword evidence="8" id="KW-0812">Transmembrane</keyword>
<evidence type="ECO:0000313" key="9">
    <source>
        <dbReference type="Proteomes" id="UP000515135"/>
    </source>
</evidence>
<comment type="cofactor">
    <cofactor evidence="6">
        <name>heme</name>
        <dbReference type="ChEBI" id="CHEBI:30413"/>
    </cofactor>
</comment>
<dbReference type="Pfam" id="PF00067">
    <property type="entry name" value="p450"/>
    <property type="match status" value="1"/>
</dbReference>
<dbReference type="GO" id="GO:0005506">
    <property type="term" value="F:iron ion binding"/>
    <property type="evidence" value="ECO:0007669"/>
    <property type="project" value="InterPro"/>
</dbReference>
<dbReference type="CDD" id="cd20659">
    <property type="entry name" value="CYP4B_4F-like"/>
    <property type="match status" value="1"/>
</dbReference>
<dbReference type="GO" id="GO:0020037">
    <property type="term" value="F:heme binding"/>
    <property type="evidence" value="ECO:0007669"/>
    <property type="project" value="InterPro"/>
</dbReference>
<comment type="subcellular location">
    <subcellularLocation>
        <location evidence="1">Endomembrane system</location>
    </subcellularLocation>
</comment>
<keyword evidence="6 7" id="KW-0349">Heme</keyword>
<dbReference type="InterPro" id="IPR001128">
    <property type="entry name" value="Cyt_P450"/>
</dbReference>
<dbReference type="Proteomes" id="UP000515135">
    <property type="component" value="Unplaced"/>
</dbReference>
<reference evidence="10" key="1">
    <citation type="submission" date="2025-08" db="UniProtKB">
        <authorList>
            <consortium name="RefSeq"/>
        </authorList>
    </citation>
    <scope>IDENTIFICATION</scope>
    <source>
        <tissue evidence="10">Gonad</tissue>
    </source>
</reference>
<dbReference type="FunFam" id="1.10.630.10:FF:000005">
    <property type="entry name" value="cytochrome P450 4F22 isoform X2"/>
    <property type="match status" value="1"/>
</dbReference>
<proteinExistence type="inferred from homology"/>
<comment type="similarity">
    <text evidence="2 7">Belongs to the cytochrome P450 family.</text>
</comment>
<evidence type="ECO:0000256" key="1">
    <source>
        <dbReference type="ARBA" id="ARBA00004308"/>
    </source>
</evidence>
<keyword evidence="8" id="KW-1133">Transmembrane helix</keyword>
<dbReference type="PANTHER" id="PTHR24291">
    <property type="entry name" value="CYTOCHROME P450 FAMILY 4"/>
    <property type="match status" value="1"/>
</dbReference>
<dbReference type="AlphaFoldDB" id="A0A6P5A767"/>
<gene>
    <name evidence="10" type="primary">LOC109486124</name>
</gene>
<dbReference type="InterPro" id="IPR036396">
    <property type="entry name" value="Cyt_P450_sf"/>
</dbReference>
<name>A0A6P5A767_BRABE</name>
<dbReference type="GO" id="GO:0016705">
    <property type="term" value="F:oxidoreductase activity, acting on paired donors, with incorporation or reduction of molecular oxygen"/>
    <property type="evidence" value="ECO:0007669"/>
    <property type="project" value="InterPro"/>
</dbReference>
<keyword evidence="5 8" id="KW-0472">Membrane</keyword>
<dbReference type="KEGG" id="bbel:109486124"/>
<dbReference type="SUPFAM" id="SSF48264">
    <property type="entry name" value="Cytochrome P450"/>
    <property type="match status" value="1"/>
</dbReference>
<dbReference type="InterPro" id="IPR002401">
    <property type="entry name" value="Cyt_P450_E_grp-I"/>
</dbReference>